<protein>
    <submittedName>
        <fullName evidence="2">Uncharacterized protein</fullName>
    </submittedName>
</protein>
<proteinExistence type="predicted"/>
<name>A0A2P2PZ05_RHIMU</name>
<keyword evidence="1" id="KW-1133">Transmembrane helix</keyword>
<feature type="transmembrane region" description="Helical" evidence="1">
    <location>
        <begin position="20"/>
        <end position="39"/>
    </location>
</feature>
<sequence length="43" mass="5140">MFVSYFILSTENFKDNILVFFFWVMLLNIVLSFDSLAMYPSVH</sequence>
<reference evidence="2" key="1">
    <citation type="submission" date="2018-02" db="EMBL/GenBank/DDBJ databases">
        <title>Rhizophora mucronata_Transcriptome.</title>
        <authorList>
            <person name="Meera S.P."/>
            <person name="Sreeshan A."/>
            <person name="Augustine A."/>
        </authorList>
    </citation>
    <scope>NUCLEOTIDE SEQUENCE</scope>
    <source>
        <tissue evidence="2">Leaf</tissue>
    </source>
</reference>
<dbReference type="EMBL" id="GGEC01079464">
    <property type="protein sequence ID" value="MBX59948.1"/>
    <property type="molecule type" value="Transcribed_RNA"/>
</dbReference>
<accession>A0A2P2PZ05</accession>
<evidence type="ECO:0000313" key="2">
    <source>
        <dbReference type="EMBL" id="MBX59948.1"/>
    </source>
</evidence>
<dbReference type="AlphaFoldDB" id="A0A2P2PZ05"/>
<evidence type="ECO:0000256" key="1">
    <source>
        <dbReference type="SAM" id="Phobius"/>
    </source>
</evidence>
<keyword evidence="1" id="KW-0812">Transmembrane</keyword>
<keyword evidence="1" id="KW-0472">Membrane</keyword>
<organism evidence="2">
    <name type="scientific">Rhizophora mucronata</name>
    <name type="common">Asiatic mangrove</name>
    <dbReference type="NCBI Taxonomy" id="61149"/>
    <lineage>
        <taxon>Eukaryota</taxon>
        <taxon>Viridiplantae</taxon>
        <taxon>Streptophyta</taxon>
        <taxon>Embryophyta</taxon>
        <taxon>Tracheophyta</taxon>
        <taxon>Spermatophyta</taxon>
        <taxon>Magnoliopsida</taxon>
        <taxon>eudicotyledons</taxon>
        <taxon>Gunneridae</taxon>
        <taxon>Pentapetalae</taxon>
        <taxon>rosids</taxon>
        <taxon>fabids</taxon>
        <taxon>Malpighiales</taxon>
        <taxon>Rhizophoraceae</taxon>
        <taxon>Rhizophora</taxon>
    </lineage>
</organism>